<evidence type="ECO:0000313" key="1">
    <source>
        <dbReference type="EMBL" id="KAI0087575.1"/>
    </source>
</evidence>
<accession>A0ACB8TZY2</accession>
<organism evidence="1 2">
    <name type="scientific">Irpex rosettiformis</name>
    <dbReference type="NCBI Taxonomy" id="378272"/>
    <lineage>
        <taxon>Eukaryota</taxon>
        <taxon>Fungi</taxon>
        <taxon>Dikarya</taxon>
        <taxon>Basidiomycota</taxon>
        <taxon>Agaricomycotina</taxon>
        <taxon>Agaricomycetes</taxon>
        <taxon>Polyporales</taxon>
        <taxon>Irpicaceae</taxon>
        <taxon>Irpex</taxon>
    </lineage>
</organism>
<proteinExistence type="predicted"/>
<gene>
    <name evidence="1" type="ORF">BDY19DRAFT_237617</name>
</gene>
<protein>
    <submittedName>
        <fullName evidence="1">Uncharacterized protein</fullName>
    </submittedName>
</protein>
<dbReference type="Proteomes" id="UP001055072">
    <property type="component" value="Unassembled WGS sequence"/>
</dbReference>
<comment type="caution">
    <text evidence="1">The sequence shown here is derived from an EMBL/GenBank/DDBJ whole genome shotgun (WGS) entry which is preliminary data.</text>
</comment>
<dbReference type="EMBL" id="MU274917">
    <property type="protein sequence ID" value="KAI0087575.1"/>
    <property type="molecule type" value="Genomic_DNA"/>
</dbReference>
<sequence length="439" mass="49315">MSSQVASSTSQDKSKPELHRGTAETATAPFNLSSADVVFLTTNNIEYYLHKSILSIASPFFNDMFTLIQPSQDVMRDNSTDERIPVTEDSETFDDLMRLLYPVADPPLTDRHRVEQMLEAALKYQLQEATDILRAAWRLFIPLCPLIIFANACRLRLNEEAGMAAKQCKDDILASSSTNSWEFTFKCTINGAINTEEMAYISAGMFFRLLLYLARGPAPFDDNLQNFLDPGPFFALSRSIDTSQTSGSTTGTAANASLVEPDVTLRCRDGVDVPAHEVIIRLVSASKLLESPIPSCSSSKSTIYEVDADSGTLRILLDICYPFPPADLDPSIHRRLDKIITLAKRYEIEKVEQFIRQRFDRVIISRPTTSYFLAMKWGWAEESDRAARFVAKRSQLVYSYAMEDSSAKIYIDLLKRIPKIYGSLYRSGSDSEGLVLYEL</sequence>
<reference evidence="1" key="1">
    <citation type="journal article" date="2021" name="Environ. Microbiol.">
        <title>Gene family expansions and transcriptome signatures uncover fungal adaptations to wood decay.</title>
        <authorList>
            <person name="Hage H."/>
            <person name="Miyauchi S."/>
            <person name="Viragh M."/>
            <person name="Drula E."/>
            <person name="Min B."/>
            <person name="Chaduli D."/>
            <person name="Navarro D."/>
            <person name="Favel A."/>
            <person name="Norest M."/>
            <person name="Lesage-Meessen L."/>
            <person name="Balint B."/>
            <person name="Merenyi Z."/>
            <person name="de Eugenio L."/>
            <person name="Morin E."/>
            <person name="Martinez A.T."/>
            <person name="Baldrian P."/>
            <person name="Stursova M."/>
            <person name="Martinez M.J."/>
            <person name="Novotny C."/>
            <person name="Magnuson J.K."/>
            <person name="Spatafora J.W."/>
            <person name="Maurice S."/>
            <person name="Pangilinan J."/>
            <person name="Andreopoulos W."/>
            <person name="LaButti K."/>
            <person name="Hundley H."/>
            <person name="Na H."/>
            <person name="Kuo A."/>
            <person name="Barry K."/>
            <person name="Lipzen A."/>
            <person name="Henrissat B."/>
            <person name="Riley R."/>
            <person name="Ahrendt S."/>
            <person name="Nagy L.G."/>
            <person name="Grigoriev I.V."/>
            <person name="Martin F."/>
            <person name="Rosso M.N."/>
        </authorList>
    </citation>
    <scope>NUCLEOTIDE SEQUENCE</scope>
    <source>
        <strain evidence="1">CBS 384.51</strain>
    </source>
</reference>
<name>A0ACB8TZY2_9APHY</name>
<keyword evidence="2" id="KW-1185">Reference proteome</keyword>
<evidence type="ECO:0000313" key="2">
    <source>
        <dbReference type="Proteomes" id="UP001055072"/>
    </source>
</evidence>